<dbReference type="Gramene" id="mRNA:HanXRQr2_Chr04g0174801">
    <property type="protein sequence ID" value="mRNA:HanXRQr2_Chr04g0174801"/>
    <property type="gene ID" value="HanXRQr2_Chr04g0174801"/>
</dbReference>
<dbReference type="Pfam" id="PF23622">
    <property type="entry name" value="LRR_At1g61320_AtMIF1"/>
    <property type="match status" value="1"/>
</dbReference>
<dbReference type="EMBL" id="MNCJ02000319">
    <property type="protein sequence ID" value="KAF5810872.1"/>
    <property type="molecule type" value="Genomic_DNA"/>
</dbReference>
<dbReference type="OMA" id="DENDCYS"/>
<dbReference type="FunCoup" id="A0A251UNT3">
    <property type="interactions" value="2467"/>
</dbReference>
<keyword evidence="4" id="KW-1185">Reference proteome</keyword>
<gene>
    <name evidence="3" type="ORF">HannXRQ_Chr05g0139821</name>
    <name evidence="2" type="ORF">HanXRQr2_Chr04g0174801</name>
</gene>
<dbReference type="InterPro" id="IPR055357">
    <property type="entry name" value="LRR_At1g61320_AtMIF1"/>
</dbReference>
<reference evidence="2" key="3">
    <citation type="submission" date="2020-06" db="EMBL/GenBank/DDBJ databases">
        <title>Helianthus annuus Genome sequencing and assembly Release 2.</title>
        <authorList>
            <person name="Gouzy J."/>
            <person name="Langlade N."/>
            <person name="Munos S."/>
        </authorList>
    </citation>
    <scope>NUCLEOTIDE SEQUENCE</scope>
    <source>
        <tissue evidence="2">Leaves</tissue>
    </source>
</reference>
<dbReference type="InParanoid" id="A0A251UNT3"/>
<organism evidence="3 4">
    <name type="scientific">Helianthus annuus</name>
    <name type="common">Common sunflower</name>
    <dbReference type="NCBI Taxonomy" id="4232"/>
    <lineage>
        <taxon>Eukaryota</taxon>
        <taxon>Viridiplantae</taxon>
        <taxon>Streptophyta</taxon>
        <taxon>Embryophyta</taxon>
        <taxon>Tracheophyta</taxon>
        <taxon>Spermatophyta</taxon>
        <taxon>Magnoliopsida</taxon>
        <taxon>eudicotyledons</taxon>
        <taxon>Gunneridae</taxon>
        <taxon>Pentapetalae</taxon>
        <taxon>asterids</taxon>
        <taxon>campanulids</taxon>
        <taxon>Asterales</taxon>
        <taxon>Asteraceae</taxon>
        <taxon>Asteroideae</taxon>
        <taxon>Heliantheae alliance</taxon>
        <taxon>Heliantheae</taxon>
        <taxon>Helianthus</taxon>
    </lineage>
</organism>
<dbReference type="PANTHER" id="PTHR32212:SF454">
    <property type="entry name" value="F-BOX DOMAIN, LEUCINE-RICH REPEAT DOMAIN, L DOMAIN-CONTAINING PROTEIN"/>
    <property type="match status" value="1"/>
</dbReference>
<reference evidence="3" key="2">
    <citation type="submission" date="2017-02" db="EMBL/GenBank/DDBJ databases">
        <title>Sunflower complete genome.</title>
        <authorList>
            <person name="Langlade N."/>
            <person name="Munos S."/>
        </authorList>
    </citation>
    <scope>NUCLEOTIDE SEQUENCE [LARGE SCALE GENOMIC DNA]</scope>
    <source>
        <tissue evidence="3">Leaves</tissue>
    </source>
</reference>
<protein>
    <submittedName>
        <fullName evidence="2">F-box domain, leucine-rich repeat domain superfamily, F-box-like domain superfamily</fullName>
    </submittedName>
    <submittedName>
        <fullName evidence="3">Putative F-box domain, Leucine-rich repeat domain, L domain-like protein</fullName>
    </submittedName>
</protein>
<dbReference type="SMART" id="SM00256">
    <property type="entry name" value="FBOX"/>
    <property type="match status" value="1"/>
</dbReference>
<sequence>MEEALKRIRFEEEEDEDRMSELPDSLLVEILSRLPSTKDAIRTTTLSKRWQHLWTAVTNLNFRHPDGLFTSPDFFSFVDKTLTQRPQSKLNKLTLVTRYGNWRKSRVHNWIRYAVNCNVEDLHLMLWEPWEPEPRTGFPLDDFVFIGSCFTHLTLAGCAFNPTGAISWKNLRSLRIIYGNLDEDLIENILSGSPVLETLVLNGCYGYRRLNITSKSVKNLVFSSYLAADLINDPLDVIEINAPNILSLKIEGELMLWKILLLNVSSLVEADLDYRKPFGHFETTREEADEEMLKEFILNLRHVKDLKIRNSCSKVLDCLKAKGFISPSNLKVLDNGPAGNELQQQVDAATSSGEEDGKSNA</sequence>
<dbReference type="InterPro" id="IPR036047">
    <property type="entry name" value="F-box-like_dom_sf"/>
</dbReference>
<dbReference type="InterPro" id="IPR001810">
    <property type="entry name" value="F-box_dom"/>
</dbReference>
<dbReference type="InterPro" id="IPR053781">
    <property type="entry name" value="F-box_AtFBL13-like"/>
</dbReference>
<evidence type="ECO:0000313" key="3">
    <source>
        <dbReference type="EMBL" id="OTG24719.1"/>
    </source>
</evidence>
<dbReference type="SUPFAM" id="SSF81383">
    <property type="entry name" value="F-box domain"/>
    <property type="match status" value="1"/>
</dbReference>
<dbReference type="OrthoDB" id="1939276at2759"/>
<dbReference type="CDD" id="cd22160">
    <property type="entry name" value="F-box_AtFBL13-like"/>
    <property type="match status" value="1"/>
</dbReference>
<dbReference type="EMBL" id="CM007894">
    <property type="protein sequence ID" value="OTG24719.1"/>
    <property type="molecule type" value="Genomic_DNA"/>
</dbReference>
<dbReference type="Pfam" id="PF00646">
    <property type="entry name" value="F-box"/>
    <property type="match status" value="1"/>
</dbReference>
<evidence type="ECO:0000259" key="1">
    <source>
        <dbReference type="SMART" id="SM00256"/>
    </source>
</evidence>
<dbReference type="Gene3D" id="1.20.1280.50">
    <property type="match status" value="1"/>
</dbReference>
<feature type="domain" description="F-box" evidence="1">
    <location>
        <begin position="22"/>
        <end position="63"/>
    </location>
</feature>
<dbReference type="AlphaFoldDB" id="A0A251UNT3"/>
<evidence type="ECO:0000313" key="4">
    <source>
        <dbReference type="Proteomes" id="UP000215914"/>
    </source>
</evidence>
<dbReference type="Proteomes" id="UP000215914">
    <property type="component" value="Chromosome 5"/>
</dbReference>
<name>A0A251UNT3_HELAN</name>
<reference evidence="2 4" key="1">
    <citation type="journal article" date="2017" name="Nature">
        <title>The sunflower genome provides insights into oil metabolism, flowering and Asterid evolution.</title>
        <authorList>
            <person name="Badouin H."/>
            <person name="Gouzy J."/>
            <person name="Grassa C.J."/>
            <person name="Murat F."/>
            <person name="Staton S.E."/>
            <person name="Cottret L."/>
            <person name="Lelandais-Briere C."/>
            <person name="Owens G.L."/>
            <person name="Carrere S."/>
            <person name="Mayjonade B."/>
            <person name="Legrand L."/>
            <person name="Gill N."/>
            <person name="Kane N.C."/>
            <person name="Bowers J.E."/>
            <person name="Hubner S."/>
            <person name="Bellec A."/>
            <person name="Berard A."/>
            <person name="Berges H."/>
            <person name="Blanchet N."/>
            <person name="Boniface M.C."/>
            <person name="Brunel D."/>
            <person name="Catrice O."/>
            <person name="Chaidir N."/>
            <person name="Claudel C."/>
            <person name="Donnadieu C."/>
            <person name="Faraut T."/>
            <person name="Fievet G."/>
            <person name="Helmstetter N."/>
            <person name="King M."/>
            <person name="Knapp S.J."/>
            <person name="Lai Z."/>
            <person name="Le Paslier M.C."/>
            <person name="Lippi Y."/>
            <person name="Lorenzon L."/>
            <person name="Mandel J.R."/>
            <person name="Marage G."/>
            <person name="Marchand G."/>
            <person name="Marquand E."/>
            <person name="Bret-Mestries E."/>
            <person name="Morien E."/>
            <person name="Nambeesan S."/>
            <person name="Nguyen T."/>
            <person name="Pegot-Espagnet P."/>
            <person name="Pouilly N."/>
            <person name="Raftis F."/>
            <person name="Sallet E."/>
            <person name="Schiex T."/>
            <person name="Thomas J."/>
            <person name="Vandecasteele C."/>
            <person name="Vares D."/>
            <person name="Vear F."/>
            <person name="Vautrin S."/>
            <person name="Crespi M."/>
            <person name="Mangin B."/>
            <person name="Burke J.M."/>
            <person name="Salse J."/>
            <person name="Munos S."/>
            <person name="Vincourt P."/>
            <person name="Rieseberg L.H."/>
            <person name="Langlade N.B."/>
        </authorList>
    </citation>
    <scope>NUCLEOTIDE SEQUENCE [LARGE SCALE GENOMIC DNA]</scope>
    <source>
        <strain evidence="4">cv. SF193</strain>
        <tissue evidence="2">Leaves</tissue>
    </source>
</reference>
<accession>A0A251UNT3</accession>
<dbReference type="PANTHER" id="PTHR32212">
    <property type="entry name" value="CYCLIN-LIKE F-BOX"/>
    <property type="match status" value="1"/>
</dbReference>
<evidence type="ECO:0000313" key="2">
    <source>
        <dbReference type="EMBL" id="KAF5810872.1"/>
    </source>
</evidence>
<proteinExistence type="predicted"/>